<dbReference type="AlphaFoldDB" id="A0A1M5SGY8"/>
<dbReference type="Pfam" id="PF07819">
    <property type="entry name" value="PGAP1"/>
    <property type="match status" value="1"/>
</dbReference>
<keyword evidence="3" id="KW-1185">Reference proteome</keyword>
<dbReference type="GO" id="GO:0016788">
    <property type="term" value="F:hydrolase activity, acting on ester bonds"/>
    <property type="evidence" value="ECO:0007669"/>
    <property type="project" value="InterPro"/>
</dbReference>
<dbReference type="EMBL" id="FQXN01000003">
    <property type="protein sequence ID" value="SHH37857.1"/>
    <property type="molecule type" value="Genomic_DNA"/>
</dbReference>
<accession>A0A1M5SGY8</accession>
<dbReference type="InterPro" id="IPR012908">
    <property type="entry name" value="PGAP1-ab_dom-like"/>
</dbReference>
<dbReference type="PANTHER" id="PTHR37946">
    <property type="entry name" value="SLL1969 PROTEIN"/>
    <property type="match status" value="1"/>
</dbReference>
<protein>
    <submittedName>
        <fullName evidence="2">PGAP1-like protein</fullName>
    </submittedName>
</protein>
<evidence type="ECO:0000313" key="2">
    <source>
        <dbReference type="EMBL" id="SHH37857.1"/>
    </source>
</evidence>
<evidence type="ECO:0000259" key="1">
    <source>
        <dbReference type="Pfam" id="PF07819"/>
    </source>
</evidence>
<dbReference type="Gene3D" id="3.40.50.1820">
    <property type="entry name" value="alpha/beta hydrolase"/>
    <property type="match status" value="1"/>
</dbReference>
<reference evidence="3" key="1">
    <citation type="submission" date="2016-11" db="EMBL/GenBank/DDBJ databases">
        <authorList>
            <person name="Varghese N."/>
            <person name="Submissions S."/>
        </authorList>
    </citation>
    <scope>NUCLEOTIDE SEQUENCE [LARGE SCALE GENOMIC DNA]</scope>
    <source>
        <strain evidence="3">DSM 15807</strain>
    </source>
</reference>
<dbReference type="STRING" id="1123380.SAMN02745199_0873"/>
<dbReference type="InterPro" id="IPR029058">
    <property type="entry name" value="AB_hydrolase_fold"/>
</dbReference>
<dbReference type="PANTHER" id="PTHR37946:SF1">
    <property type="entry name" value="SLL1969 PROTEIN"/>
    <property type="match status" value="1"/>
</dbReference>
<dbReference type="Proteomes" id="UP000242592">
    <property type="component" value="Unassembled WGS sequence"/>
</dbReference>
<dbReference type="SUPFAM" id="SSF53474">
    <property type="entry name" value="alpha/beta-Hydrolases"/>
    <property type="match status" value="1"/>
</dbReference>
<evidence type="ECO:0000313" key="3">
    <source>
        <dbReference type="Proteomes" id="UP000242592"/>
    </source>
</evidence>
<dbReference type="RefSeq" id="WP_073072641.1">
    <property type="nucleotide sequence ID" value="NZ_FQXN01000003.1"/>
</dbReference>
<sequence length="336" mass="39018">MKKIFTYVFIIILFTYGFSIKLYEYKLNGITIYRSLGSPVDPFFDYDEVSIVNWPPFPAELITLREGTPTVIIIHGMSPSEIDTKIDYYKQSMINTFKEIFPDTVGLYFFLYPTLSEKLEKSAQKLIEYTQQFDSFYIYAHSMGGLVVQYAIQNEDFRKKIKKIIFAGTPHYGSPLANFMMIKKSIFKVSFGDKIELIKYALLISNILNASIEAPNYKYLIFGHKFPKIPSDLESYNFVGILDFDFKKEDLKKILTSYTPTLLGLMLLKYVIENIYPEESIFLLNDGMVPLYSATQDAKYTYIFHATNHADLAMRRDIIEKAMEVFGLERRNKDAQ</sequence>
<dbReference type="OrthoDB" id="9765872at2"/>
<gene>
    <name evidence="2" type="ORF">SAMN02745199_0873</name>
</gene>
<organism evidence="2 3">
    <name type="scientific">Thermosipho atlanticus DSM 15807</name>
    <dbReference type="NCBI Taxonomy" id="1123380"/>
    <lineage>
        <taxon>Bacteria</taxon>
        <taxon>Thermotogati</taxon>
        <taxon>Thermotogota</taxon>
        <taxon>Thermotogae</taxon>
        <taxon>Thermotogales</taxon>
        <taxon>Fervidobacteriaceae</taxon>
        <taxon>Thermosipho</taxon>
    </lineage>
</organism>
<name>A0A1M5SGY8_9BACT</name>
<feature type="domain" description="GPI inositol-deacylase PGAP1-like alpha/beta" evidence="1">
    <location>
        <begin position="129"/>
        <end position="178"/>
    </location>
</feature>
<proteinExistence type="predicted"/>